<accession>A0A6A4HN04</accession>
<feature type="region of interest" description="Disordered" evidence="1">
    <location>
        <begin position="368"/>
        <end position="388"/>
    </location>
</feature>
<evidence type="ECO:0000256" key="2">
    <source>
        <dbReference type="SAM" id="Phobius"/>
    </source>
</evidence>
<proteinExistence type="predicted"/>
<dbReference type="Proteomes" id="UP000799118">
    <property type="component" value="Unassembled WGS sequence"/>
</dbReference>
<keyword evidence="2" id="KW-0472">Membrane</keyword>
<evidence type="ECO:0000256" key="1">
    <source>
        <dbReference type="SAM" id="MobiDB-lite"/>
    </source>
</evidence>
<evidence type="ECO:0000313" key="4">
    <source>
        <dbReference type="Proteomes" id="UP000799118"/>
    </source>
</evidence>
<keyword evidence="4" id="KW-1185">Reference proteome</keyword>
<feature type="transmembrane region" description="Helical" evidence="2">
    <location>
        <begin position="174"/>
        <end position="201"/>
    </location>
</feature>
<feature type="transmembrane region" description="Helical" evidence="2">
    <location>
        <begin position="44"/>
        <end position="69"/>
    </location>
</feature>
<feature type="transmembrane region" description="Helical" evidence="2">
    <location>
        <begin position="221"/>
        <end position="247"/>
    </location>
</feature>
<name>A0A6A4HN04_9AGAR</name>
<feature type="transmembrane region" description="Helical" evidence="2">
    <location>
        <begin position="98"/>
        <end position="118"/>
    </location>
</feature>
<keyword evidence="2" id="KW-1133">Transmembrane helix</keyword>
<sequence length="423" mass="46096">MEHNEPTLNLINVSVNSSIALQITPIEAVVGATGPNTSSTVDLAAIKVFIVLQMFGGIGMLVLLSSAFLSRTKTVQRLKVKVNTSNFSISPILRSRTWYSFCISWTIYCVSYCLLFFAREQFNQDEKPSHGICLVQAALIYSSPPLTGATSFSLFLDVWWMFRASTMGKRSGGSALMTTLFVAPYAFWVILTIGFLIAGGVNPQMVQRDLAVDPYCVLSHPVPPILACSLTLVFGLAVLVMLVILAVGMYRMRMQVNQNSESVHPSRSKFGICTEDNDRSKSGNRAQMLALIIRLITSGLLGVIAITISTVFVFNRAAGSRADLAFASLPPAVVLVFGTQKDFLLLWFSLIQWCLQCLPSCFHRATQASPNNDKSKEPGSPVNSPFNGGHDVLEMKIVPTDVLDIGRGDVALLVLPRDVGTGF</sequence>
<keyword evidence="2" id="KW-0812">Transmembrane</keyword>
<dbReference type="AlphaFoldDB" id="A0A6A4HN04"/>
<gene>
    <name evidence="3" type="ORF">BT96DRAFT_994593</name>
</gene>
<evidence type="ECO:0008006" key="5">
    <source>
        <dbReference type="Google" id="ProtNLM"/>
    </source>
</evidence>
<organism evidence="3 4">
    <name type="scientific">Gymnopus androsaceus JB14</name>
    <dbReference type="NCBI Taxonomy" id="1447944"/>
    <lineage>
        <taxon>Eukaryota</taxon>
        <taxon>Fungi</taxon>
        <taxon>Dikarya</taxon>
        <taxon>Basidiomycota</taxon>
        <taxon>Agaricomycotina</taxon>
        <taxon>Agaricomycetes</taxon>
        <taxon>Agaricomycetidae</taxon>
        <taxon>Agaricales</taxon>
        <taxon>Marasmiineae</taxon>
        <taxon>Omphalotaceae</taxon>
        <taxon>Gymnopus</taxon>
    </lineage>
</organism>
<protein>
    <recommendedName>
        <fullName evidence="5">G-protein coupled receptors family 2 profile 2 domain-containing protein</fullName>
    </recommendedName>
</protein>
<evidence type="ECO:0000313" key="3">
    <source>
        <dbReference type="EMBL" id="KAE9398778.1"/>
    </source>
</evidence>
<feature type="transmembrane region" description="Helical" evidence="2">
    <location>
        <begin position="138"/>
        <end position="162"/>
    </location>
</feature>
<dbReference type="EMBL" id="ML769478">
    <property type="protein sequence ID" value="KAE9398778.1"/>
    <property type="molecule type" value="Genomic_DNA"/>
</dbReference>
<dbReference type="OrthoDB" id="2988301at2759"/>
<feature type="transmembrane region" description="Helical" evidence="2">
    <location>
        <begin position="289"/>
        <end position="314"/>
    </location>
</feature>
<reference evidence="3" key="1">
    <citation type="journal article" date="2019" name="Environ. Microbiol.">
        <title>Fungal ecological strategies reflected in gene transcription - a case study of two litter decomposers.</title>
        <authorList>
            <person name="Barbi F."/>
            <person name="Kohler A."/>
            <person name="Barry K."/>
            <person name="Baskaran P."/>
            <person name="Daum C."/>
            <person name="Fauchery L."/>
            <person name="Ihrmark K."/>
            <person name="Kuo A."/>
            <person name="LaButti K."/>
            <person name="Lipzen A."/>
            <person name="Morin E."/>
            <person name="Grigoriev I.V."/>
            <person name="Henrissat B."/>
            <person name="Lindahl B."/>
            <person name="Martin F."/>
        </authorList>
    </citation>
    <scope>NUCLEOTIDE SEQUENCE</scope>
    <source>
        <strain evidence="3">JB14</strain>
    </source>
</reference>